<proteinExistence type="inferred from homology"/>
<accession>A0A915K190</accession>
<dbReference type="GO" id="GO:0005730">
    <property type="term" value="C:nucleolus"/>
    <property type="evidence" value="ECO:0007669"/>
    <property type="project" value="UniProtKB-SubCell"/>
</dbReference>
<keyword evidence="6" id="KW-0862">Zinc</keyword>
<keyword evidence="9" id="KW-1185">Reference proteome</keyword>
<protein>
    <submittedName>
        <fullName evidence="10">Nucleolar cysteine-rich protein</fullName>
    </submittedName>
</protein>
<dbReference type="Proteomes" id="UP000887565">
    <property type="component" value="Unplaced"/>
</dbReference>
<evidence type="ECO:0000256" key="7">
    <source>
        <dbReference type="ARBA" id="ARBA00023242"/>
    </source>
</evidence>
<evidence type="ECO:0000256" key="4">
    <source>
        <dbReference type="ARBA" id="ARBA00022737"/>
    </source>
</evidence>
<evidence type="ECO:0000256" key="2">
    <source>
        <dbReference type="ARBA" id="ARBA00007212"/>
    </source>
</evidence>
<dbReference type="PANTHER" id="PTHR13214">
    <property type="entry name" value="ZINC FINGER PROTEIN 330"/>
    <property type="match status" value="1"/>
</dbReference>
<evidence type="ECO:0000256" key="1">
    <source>
        <dbReference type="ARBA" id="ARBA00004604"/>
    </source>
</evidence>
<feature type="compositionally biased region" description="Acidic residues" evidence="8">
    <location>
        <begin position="185"/>
        <end position="213"/>
    </location>
</feature>
<evidence type="ECO:0000313" key="9">
    <source>
        <dbReference type="Proteomes" id="UP000887565"/>
    </source>
</evidence>
<organism evidence="9 10">
    <name type="scientific">Romanomermis culicivorax</name>
    <name type="common">Nematode worm</name>
    <dbReference type="NCBI Taxonomy" id="13658"/>
    <lineage>
        <taxon>Eukaryota</taxon>
        <taxon>Metazoa</taxon>
        <taxon>Ecdysozoa</taxon>
        <taxon>Nematoda</taxon>
        <taxon>Enoplea</taxon>
        <taxon>Dorylaimia</taxon>
        <taxon>Mermithida</taxon>
        <taxon>Mermithoidea</taxon>
        <taxon>Mermithidae</taxon>
        <taxon>Romanomermis</taxon>
    </lineage>
</organism>
<comment type="similarity">
    <text evidence="2">Belongs to the NOA36 family.</text>
</comment>
<dbReference type="WBParaSite" id="nRc.2.0.1.t31608-RA">
    <property type="protein sequence ID" value="nRc.2.0.1.t31608-RA"/>
    <property type="gene ID" value="nRc.2.0.1.g31608"/>
</dbReference>
<name>A0A915K190_ROMCU</name>
<reference evidence="10" key="1">
    <citation type="submission" date="2022-11" db="UniProtKB">
        <authorList>
            <consortium name="WormBaseParasite"/>
        </authorList>
    </citation>
    <scope>IDENTIFICATION</scope>
</reference>
<dbReference type="AlphaFoldDB" id="A0A915K190"/>
<comment type="subcellular location">
    <subcellularLocation>
        <location evidence="1">Nucleus</location>
        <location evidence="1">Nucleolus</location>
    </subcellularLocation>
</comment>
<sequence length="221" mass="25116">MPKKKTGQRKKQEKLRVRQKNLRSNVRDLGDHPCNSLMECDKCQRTQKNRAFCYFCQQVQRLPSCAQCAKTKCMQKTSDCVVKHCGTYTTGMGMIFFHGAICDFCEAFICHGRKCLTTHACSCPLRDASCVECKRGVWDQARRHDYGRQTKSYDDDDDQDDYGDEDYCSSGAGYSGDFTYGGTCGDDDEEEEEEDSESESSTEEEDESDDTVGEEEKAKDK</sequence>
<feature type="compositionally biased region" description="Acidic residues" evidence="8">
    <location>
        <begin position="154"/>
        <end position="167"/>
    </location>
</feature>
<keyword evidence="4" id="KW-0677">Repeat</keyword>
<keyword evidence="5" id="KW-0863">Zinc-finger</keyword>
<evidence type="ECO:0000256" key="8">
    <source>
        <dbReference type="SAM" id="MobiDB-lite"/>
    </source>
</evidence>
<keyword evidence="3" id="KW-0479">Metal-binding</keyword>
<keyword evidence="7" id="KW-0539">Nucleus</keyword>
<dbReference type="InterPro" id="IPR010531">
    <property type="entry name" value="NOA36"/>
</dbReference>
<evidence type="ECO:0000256" key="5">
    <source>
        <dbReference type="ARBA" id="ARBA00022771"/>
    </source>
</evidence>
<evidence type="ECO:0000256" key="6">
    <source>
        <dbReference type="ARBA" id="ARBA00022833"/>
    </source>
</evidence>
<evidence type="ECO:0000256" key="3">
    <source>
        <dbReference type="ARBA" id="ARBA00022723"/>
    </source>
</evidence>
<feature type="region of interest" description="Disordered" evidence="8">
    <location>
        <begin position="148"/>
        <end position="221"/>
    </location>
</feature>
<dbReference type="Pfam" id="PF06524">
    <property type="entry name" value="NOA36"/>
    <property type="match status" value="1"/>
</dbReference>
<dbReference type="PANTHER" id="PTHR13214:SF1">
    <property type="entry name" value="ZINC FINGER PROTEIN 330"/>
    <property type="match status" value="1"/>
</dbReference>
<evidence type="ECO:0000313" key="10">
    <source>
        <dbReference type="WBParaSite" id="nRc.2.0.1.t31608-RA"/>
    </source>
</evidence>
<dbReference type="GO" id="GO:0008270">
    <property type="term" value="F:zinc ion binding"/>
    <property type="evidence" value="ECO:0007669"/>
    <property type="project" value="UniProtKB-KW"/>
</dbReference>